<keyword evidence="4" id="KW-1185">Reference proteome</keyword>
<dbReference type="SUPFAM" id="SSF50104">
    <property type="entry name" value="Translation proteins SH3-like domain"/>
    <property type="match status" value="1"/>
</dbReference>
<organism evidence="3 4">
    <name type="scientific">Hapsidospora chrysogenum (strain ATCC 11550 / CBS 779.69 / DSM 880 / IAM 14645 / JCM 23072 / IMI 49137)</name>
    <name type="common">Acremonium chrysogenum</name>
    <dbReference type="NCBI Taxonomy" id="857340"/>
    <lineage>
        <taxon>Eukaryota</taxon>
        <taxon>Fungi</taxon>
        <taxon>Dikarya</taxon>
        <taxon>Ascomycota</taxon>
        <taxon>Pezizomycotina</taxon>
        <taxon>Sordariomycetes</taxon>
        <taxon>Hypocreomycetidae</taxon>
        <taxon>Hypocreales</taxon>
        <taxon>Bionectriaceae</taxon>
        <taxon>Hapsidospora</taxon>
    </lineage>
</organism>
<dbReference type="EMBL" id="JPKY01000170">
    <property type="protein sequence ID" value="KFH40755.1"/>
    <property type="molecule type" value="Genomic_DNA"/>
</dbReference>
<comment type="similarity">
    <text evidence="1">Belongs to the universal ribosomal protein uL24 family.</text>
</comment>
<evidence type="ECO:0000256" key="2">
    <source>
        <dbReference type="SAM" id="MobiDB-lite"/>
    </source>
</evidence>
<dbReference type="HOGENOM" id="CLU_041333_0_0_1"/>
<dbReference type="GO" id="GO:0003735">
    <property type="term" value="F:structural constituent of ribosome"/>
    <property type="evidence" value="ECO:0007669"/>
    <property type="project" value="InterPro"/>
</dbReference>
<comment type="caution">
    <text evidence="3">The sequence shown here is derived from an EMBL/GenBank/DDBJ whole genome shotgun (WGS) entry which is preliminary data.</text>
</comment>
<sequence length="377" mass="42100">MDKLAKRTAQAQRQAARRAGHNLRRQRKTAMWQARAAAKGLNNEIKENLAEARKARRQDWEMGPLAPKRDLGFNDYGLMKDPTRTTHAYNGHHIVSKAMVERRCAWAGGTKQLNLAVGDRVVVLEGPAKGKLDRIQSINTELGTVTLEEEYQGLMKPPLGGESQALPLPISIDAIRLVYPVTDPTTGVTRDRVIRQLKAIPPNMQSENMTLDRWEHGNKWDRVVPGINVVIPWPEVKVPDFVTHDADTPRETVEDRSFYYNLLTPPVPSPVLDELRNKYSRFRTRHEPWYVAKKEAEAAAKKRGHEMLVAMQTPGDEFGAHRKAAKAAKGEPELSEEMLEKLGQIIAQTKATSLEDAGMSEVTTPKASGPTEGGTTQ</sequence>
<name>A0A086SUH3_HAPC1</name>
<feature type="region of interest" description="Disordered" evidence="2">
    <location>
        <begin position="1"/>
        <end position="36"/>
    </location>
</feature>
<dbReference type="GO" id="GO:0006412">
    <property type="term" value="P:translation"/>
    <property type="evidence" value="ECO:0007669"/>
    <property type="project" value="InterPro"/>
</dbReference>
<dbReference type="InterPro" id="IPR008991">
    <property type="entry name" value="Translation_prot_SH3-like_sf"/>
</dbReference>
<evidence type="ECO:0000313" key="4">
    <source>
        <dbReference type="Proteomes" id="UP000029964"/>
    </source>
</evidence>
<dbReference type="PANTHER" id="PTHR12903">
    <property type="entry name" value="MITOCHONDRIAL RIBOSOMAL PROTEIN L24"/>
    <property type="match status" value="1"/>
</dbReference>
<evidence type="ECO:0000256" key="1">
    <source>
        <dbReference type="ARBA" id="ARBA00010618"/>
    </source>
</evidence>
<evidence type="ECO:0000313" key="3">
    <source>
        <dbReference type="EMBL" id="KFH40755.1"/>
    </source>
</evidence>
<protein>
    <submittedName>
        <fullName evidence="3">Uncharacterized protein</fullName>
    </submittedName>
</protein>
<dbReference type="AlphaFoldDB" id="A0A086SUH3"/>
<dbReference type="GO" id="GO:0005840">
    <property type="term" value="C:ribosome"/>
    <property type="evidence" value="ECO:0007669"/>
    <property type="project" value="InterPro"/>
</dbReference>
<gene>
    <name evidence="3" type="ORF">ACRE_085500</name>
</gene>
<feature type="region of interest" description="Disordered" evidence="2">
    <location>
        <begin position="352"/>
        <end position="377"/>
    </location>
</feature>
<reference evidence="4" key="1">
    <citation type="journal article" date="2014" name="Genome Announc.">
        <title>Genome sequence and annotation of Acremonium chrysogenum, producer of the beta-lactam antibiotic cephalosporin C.</title>
        <authorList>
            <person name="Terfehr D."/>
            <person name="Dahlmann T.A."/>
            <person name="Specht T."/>
            <person name="Zadra I."/>
            <person name="Kuernsteiner H."/>
            <person name="Kueck U."/>
        </authorList>
    </citation>
    <scope>NUCLEOTIDE SEQUENCE [LARGE SCALE GENOMIC DNA]</scope>
    <source>
        <strain evidence="4">ATCC 11550 / CBS 779.69 / DSM 880 / IAM 14645 / JCM 23072 / IMI 49137</strain>
    </source>
</reference>
<proteinExistence type="inferred from homology"/>
<dbReference type="STRING" id="857340.A0A086SUH3"/>
<feature type="compositionally biased region" description="Basic residues" evidence="2">
    <location>
        <begin position="15"/>
        <end position="28"/>
    </location>
</feature>
<dbReference type="OrthoDB" id="359154at2759"/>
<dbReference type="Pfam" id="PF22682">
    <property type="entry name" value="Ribosomal_uL24m-like"/>
    <property type="match status" value="1"/>
</dbReference>
<accession>A0A086SUH3</accession>
<dbReference type="Proteomes" id="UP000029964">
    <property type="component" value="Unassembled WGS sequence"/>
</dbReference>
<dbReference type="InterPro" id="IPR003256">
    <property type="entry name" value="Ribosomal_uL24"/>
</dbReference>